<sequence length="200" mass="21808">MFDHMPSLLFNPLASCDLAKPSTTPHLNVDSTRLNISPIGYAPCSVQSPRNPHRAQNTDARSILTQRGDECPSYERSSGPAKPSTDYEQIVIPQPPRPHPISQRTDVRIPPFSSPPQDHSQVPTSHPCQHLHACQGQKASPPSSSTLLASLGLPNARRNLLKGPQAVNLHRTERPDISLSTRAPIPEMVVHAIVHSCGSR</sequence>
<proteinExistence type="predicted"/>
<evidence type="ECO:0000313" key="2">
    <source>
        <dbReference type="EMBL" id="TEB25298.1"/>
    </source>
</evidence>
<name>A0A4Y7SUH1_COPMI</name>
<reference evidence="2 3" key="1">
    <citation type="journal article" date="2019" name="Nat. Ecol. Evol.">
        <title>Megaphylogeny resolves global patterns of mushroom evolution.</title>
        <authorList>
            <person name="Varga T."/>
            <person name="Krizsan K."/>
            <person name="Foldi C."/>
            <person name="Dima B."/>
            <person name="Sanchez-Garcia M."/>
            <person name="Sanchez-Ramirez S."/>
            <person name="Szollosi G.J."/>
            <person name="Szarkandi J.G."/>
            <person name="Papp V."/>
            <person name="Albert L."/>
            <person name="Andreopoulos W."/>
            <person name="Angelini C."/>
            <person name="Antonin V."/>
            <person name="Barry K.W."/>
            <person name="Bougher N.L."/>
            <person name="Buchanan P."/>
            <person name="Buyck B."/>
            <person name="Bense V."/>
            <person name="Catcheside P."/>
            <person name="Chovatia M."/>
            <person name="Cooper J."/>
            <person name="Damon W."/>
            <person name="Desjardin D."/>
            <person name="Finy P."/>
            <person name="Geml J."/>
            <person name="Haridas S."/>
            <person name="Hughes K."/>
            <person name="Justo A."/>
            <person name="Karasinski D."/>
            <person name="Kautmanova I."/>
            <person name="Kiss B."/>
            <person name="Kocsube S."/>
            <person name="Kotiranta H."/>
            <person name="LaButti K.M."/>
            <person name="Lechner B.E."/>
            <person name="Liimatainen K."/>
            <person name="Lipzen A."/>
            <person name="Lukacs Z."/>
            <person name="Mihaltcheva S."/>
            <person name="Morgado L.N."/>
            <person name="Niskanen T."/>
            <person name="Noordeloos M.E."/>
            <person name="Ohm R.A."/>
            <person name="Ortiz-Santana B."/>
            <person name="Ovrebo C."/>
            <person name="Racz N."/>
            <person name="Riley R."/>
            <person name="Savchenko A."/>
            <person name="Shiryaev A."/>
            <person name="Soop K."/>
            <person name="Spirin V."/>
            <person name="Szebenyi C."/>
            <person name="Tomsovsky M."/>
            <person name="Tulloss R.E."/>
            <person name="Uehling J."/>
            <person name="Grigoriev I.V."/>
            <person name="Vagvolgyi C."/>
            <person name="Papp T."/>
            <person name="Martin F.M."/>
            <person name="Miettinen O."/>
            <person name="Hibbett D.S."/>
            <person name="Nagy L.G."/>
        </authorList>
    </citation>
    <scope>NUCLEOTIDE SEQUENCE [LARGE SCALE GENOMIC DNA]</scope>
    <source>
        <strain evidence="2 3">FP101781</strain>
    </source>
</reference>
<dbReference type="AlphaFoldDB" id="A0A4Y7SUH1"/>
<feature type="region of interest" description="Disordered" evidence="1">
    <location>
        <begin position="63"/>
        <end position="101"/>
    </location>
</feature>
<comment type="caution">
    <text evidence="2">The sequence shown here is derived from an EMBL/GenBank/DDBJ whole genome shotgun (WGS) entry which is preliminary data.</text>
</comment>
<protein>
    <submittedName>
        <fullName evidence="2">Uncharacterized protein</fullName>
    </submittedName>
</protein>
<evidence type="ECO:0000256" key="1">
    <source>
        <dbReference type="SAM" id="MobiDB-lite"/>
    </source>
</evidence>
<keyword evidence="3" id="KW-1185">Reference proteome</keyword>
<organism evidence="2 3">
    <name type="scientific">Coprinellus micaceus</name>
    <name type="common">Glistening ink-cap mushroom</name>
    <name type="synonym">Coprinus micaceus</name>
    <dbReference type="NCBI Taxonomy" id="71717"/>
    <lineage>
        <taxon>Eukaryota</taxon>
        <taxon>Fungi</taxon>
        <taxon>Dikarya</taxon>
        <taxon>Basidiomycota</taxon>
        <taxon>Agaricomycotina</taxon>
        <taxon>Agaricomycetes</taxon>
        <taxon>Agaricomycetidae</taxon>
        <taxon>Agaricales</taxon>
        <taxon>Agaricineae</taxon>
        <taxon>Psathyrellaceae</taxon>
        <taxon>Coprinellus</taxon>
    </lineage>
</organism>
<dbReference type="EMBL" id="QPFP01000058">
    <property type="protein sequence ID" value="TEB25298.1"/>
    <property type="molecule type" value="Genomic_DNA"/>
</dbReference>
<evidence type="ECO:0000313" key="3">
    <source>
        <dbReference type="Proteomes" id="UP000298030"/>
    </source>
</evidence>
<accession>A0A4Y7SUH1</accession>
<dbReference type="Proteomes" id="UP000298030">
    <property type="component" value="Unassembled WGS sequence"/>
</dbReference>
<gene>
    <name evidence="2" type="ORF">FA13DRAFT_1177351</name>
</gene>